<comment type="caution">
    <text evidence="4">The sequence shown here is derived from an EMBL/GenBank/DDBJ whole genome shotgun (WGS) entry which is preliminary data.</text>
</comment>
<dbReference type="Gene3D" id="3.40.50.720">
    <property type="entry name" value="NAD(P)-binding Rossmann-like Domain"/>
    <property type="match status" value="2"/>
</dbReference>
<dbReference type="RefSeq" id="WP_009056658.1">
    <property type="nucleotide sequence ID" value="NZ_AJYA01000044.1"/>
</dbReference>
<dbReference type="PATRIC" id="fig|1189621.3.peg.3370"/>
<dbReference type="Proteomes" id="UP000005551">
    <property type="component" value="Unassembled WGS sequence"/>
</dbReference>
<dbReference type="STRING" id="1189621.A3SI_16215"/>
<dbReference type="CDD" id="cd12164">
    <property type="entry name" value="GDH_like_2"/>
    <property type="match status" value="1"/>
</dbReference>
<dbReference type="AlphaFoldDB" id="I5BXQ1"/>
<dbReference type="InterPro" id="IPR006140">
    <property type="entry name" value="D-isomer_DH_NAD-bd"/>
</dbReference>
<feature type="domain" description="D-isomer specific 2-hydroxyacid dehydrogenase NAD-binding" evidence="3">
    <location>
        <begin position="104"/>
        <end position="272"/>
    </location>
</feature>
<dbReference type="SUPFAM" id="SSF52283">
    <property type="entry name" value="Formate/glycerate dehydrogenase catalytic domain-like"/>
    <property type="match status" value="1"/>
</dbReference>
<keyword evidence="1" id="KW-0560">Oxidoreductase</keyword>
<dbReference type="GO" id="GO:0051287">
    <property type="term" value="F:NAD binding"/>
    <property type="evidence" value="ECO:0007669"/>
    <property type="project" value="InterPro"/>
</dbReference>
<dbReference type="PANTHER" id="PTHR43333">
    <property type="entry name" value="2-HACID_DH_C DOMAIN-CONTAINING PROTEIN"/>
    <property type="match status" value="1"/>
</dbReference>
<evidence type="ECO:0000259" key="3">
    <source>
        <dbReference type="Pfam" id="PF02826"/>
    </source>
</evidence>
<dbReference type="EMBL" id="AJYA01000044">
    <property type="protein sequence ID" value="EIM74353.1"/>
    <property type="molecule type" value="Genomic_DNA"/>
</dbReference>
<dbReference type="InterPro" id="IPR036291">
    <property type="entry name" value="NAD(P)-bd_dom_sf"/>
</dbReference>
<evidence type="ECO:0000313" key="5">
    <source>
        <dbReference type="Proteomes" id="UP000005551"/>
    </source>
</evidence>
<dbReference type="GO" id="GO:0016491">
    <property type="term" value="F:oxidoreductase activity"/>
    <property type="evidence" value="ECO:0007669"/>
    <property type="project" value="UniProtKB-KW"/>
</dbReference>
<evidence type="ECO:0000256" key="1">
    <source>
        <dbReference type="ARBA" id="ARBA00023002"/>
    </source>
</evidence>
<dbReference type="OrthoDB" id="9805416at2"/>
<name>I5BXQ1_9BACT</name>
<dbReference type="PANTHER" id="PTHR43333:SF1">
    <property type="entry name" value="D-ISOMER SPECIFIC 2-HYDROXYACID DEHYDROGENASE NAD-BINDING DOMAIN-CONTAINING PROTEIN"/>
    <property type="match status" value="1"/>
</dbReference>
<accession>I5BXQ1</accession>
<gene>
    <name evidence="4" type="ORF">A3SI_16215</name>
</gene>
<dbReference type="SUPFAM" id="SSF51735">
    <property type="entry name" value="NAD(P)-binding Rossmann-fold domains"/>
    <property type="match status" value="1"/>
</dbReference>
<reference evidence="4 5" key="1">
    <citation type="submission" date="2012-05" db="EMBL/GenBank/DDBJ databases">
        <title>Genome sequence of Nitritalea halalkaliphila LW7.</title>
        <authorList>
            <person name="Jangir P.K."/>
            <person name="Singh A."/>
            <person name="Shivaji S."/>
            <person name="Sharma R."/>
        </authorList>
    </citation>
    <scope>NUCLEOTIDE SEQUENCE [LARGE SCALE GENOMIC DNA]</scope>
    <source>
        <strain evidence="4 5">LW7</strain>
    </source>
</reference>
<keyword evidence="5" id="KW-1185">Reference proteome</keyword>
<dbReference type="Pfam" id="PF02826">
    <property type="entry name" value="2-Hacid_dh_C"/>
    <property type="match status" value="1"/>
</dbReference>
<evidence type="ECO:0000313" key="4">
    <source>
        <dbReference type="EMBL" id="EIM74353.1"/>
    </source>
</evidence>
<evidence type="ECO:0000256" key="2">
    <source>
        <dbReference type="ARBA" id="ARBA00023027"/>
    </source>
</evidence>
<keyword evidence="2" id="KW-0520">NAD</keyword>
<proteinExistence type="predicted"/>
<protein>
    <submittedName>
        <fullName evidence="4">D-isomer specific 2-hydroxyacid dehydrogenase NAD-binding protein</fullName>
    </submittedName>
</protein>
<organism evidence="4 5">
    <name type="scientific">Nitritalea halalkaliphila LW7</name>
    <dbReference type="NCBI Taxonomy" id="1189621"/>
    <lineage>
        <taxon>Bacteria</taxon>
        <taxon>Pseudomonadati</taxon>
        <taxon>Bacteroidota</taxon>
        <taxon>Cytophagia</taxon>
        <taxon>Cytophagales</taxon>
        <taxon>Cyclobacteriaceae</taxon>
        <taxon>Nitritalea</taxon>
    </lineage>
</organism>
<sequence length="307" mass="34287">MSIFLLAPGKELSPWKKAFHREAPEIPLLTAEDSPQRIAEAKMAVLWQHPSSCWEQLPALQLIASMGAGVDHLLQDPMLPERIPIMRIVDEGLSQYMSSYVLWGILQHHRRASHFAQLQTQQRWNMDTPTHEIRVGVMGVGALGMDVIRKCQALQIPVVGYGNSPRANTDFPYYAAEQLPEFLQAANVLVCLLPLTPKTEGILNATLFEACTPGTYLINVGRGRHLVEEDLLPAIEAGQLSGALLDVFRQEPLPEGHPFWSHPALTLTPHISSVTNPDAAVPQLVENYRRIQKNEPLIHLVSRERGY</sequence>